<gene>
    <name evidence="2" type="ORF">ACWI_32170</name>
</gene>
<evidence type="ECO:0000313" key="2">
    <source>
        <dbReference type="EMBL" id="OFV69359.1"/>
    </source>
</evidence>
<feature type="transmembrane region" description="Helical" evidence="1">
    <location>
        <begin position="35"/>
        <end position="55"/>
    </location>
</feature>
<feature type="transmembrane region" description="Helical" evidence="1">
    <location>
        <begin position="7"/>
        <end position="29"/>
    </location>
</feature>
<protein>
    <submittedName>
        <fullName evidence="2">Uncharacterized protein</fullName>
    </submittedName>
</protein>
<sequence length="61" mass="6731">MENYKKYLIVCGLLLLFALISPIIIAWISVILSPLITTVGVVAIIFIATVIIAWFGKIGRK</sequence>
<dbReference type="AlphaFoldDB" id="A0A1F2PD79"/>
<dbReference type="Proteomes" id="UP000176244">
    <property type="component" value="Unassembled WGS sequence"/>
</dbReference>
<dbReference type="RefSeq" id="WP_070372470.1">
    <property type="nucleotide sequence ID" value="NZ_JAYFRG010000026.1"/>
</dbReference>
<organism evidence="2 3">
    <name type="scientific">Acetobacterium wieringae</name>
    <dbReference type="NCBI Taxonomy" id="52694"/>
    <lineage>
        <taxon>Bacteria</taxon>
        <taxon>Bacillati</taxon>
        <taxon>Bacillota</taxon>
        <taxon>Clostridia</taxon>
        <taxon>Eubacteriales</taxon>
        <taxon>Eubacteriaceae</taxon>
        <taxon>Acetobacterium</taxon>
    </lineage>
</organism>
<name>A0A1F2PD79_9FIRM</name>
<proteinExistence type="predicted"/>
<keyword evidence="1" id="KW-0812">Transmembrane</keyword>
<reference evidence="2 3" key="1">
    <citation type="submission" date="2015-09" db="EMBL/GenBank/DDBJ databases">
        <title>Genome sequence of Acetobacterium wieringae DSM 1911.</title>
        <authorList>
            <person name="Poehlein A."/>
            <person name="Bengelsdorf F.R."/>
            <person name="Schiel-Bengelsdorf B."/>
            <person name="Duerre P."/>
            <person name="Daniel R."/>
        </authorList>
    </citation>
    <scope>NUCLEOTIDE SEQUENCE [LARGE SCALE GENOMIC DNA]</scope>
    <source>
        <strain evidence="2 3">DSM 1911</strain>
    </source>
</reference>
<keyword evidence="1" id="KW-0472">Membrane</keyword>
<keyword evidence="1" id="KW-1133">Transmembrane helix</keyword>
<comment type="caution">
    <text evidence="2">The sequence shown here is derived from an EMBL/GenBank/DDBJ whole genome shotgun (WGS) entry which is preliminary data.</text>
</comment>
<dbReference type="EMBL" id="LKEU01000042">
    <property type="protein sequence ID" value="OFV69359.1"/>
    <property type="molecule type" value="Genomic_DNA"/>
</dbReference>
<accession>A0A1F2PD79</accession>
<evidence type="ECO:0000256" key="1">
    <source>
        <dbReference type="SAM" id="Phobius"/>
    </source>
</evidence>
<evidence type="ECO:0000313" key="3">
    <source>
        <dbReference type="Proteomes" id="UP000176244"/>
    </source>
</evidence>